<evidence type="ECO:0000259" key="2">
    <source>
        <dbReference type="Pfam" id="PF20906"/>
    </source>
</evidence>
<dbReference type="KEGG" id="sap:Sulac_0415"/>
<accession>G8TY69</accession>
<dbReference type="HOGENOM" id="CLU_038930_0_1_9"/>
<dbReference type="InterPro" id="IPR048350">
    <property type="entry name" value="S-Me-THD-like_C"/>
</dbReference>
<dbReference type="InterPro" id="IPR027479">
    <property type="entry name" value="S-Me-THD_N_sf"/>
</dbReference>
<dbReference type="InterPro" id="IPR024071">
    <property type="entry name" value="S-Me-THD_C_sf"/>
</dbReference>
<evidence type="ECO:0000313" key="4">
    <source>
        <dbReference type="Proteomes" id="UP000005439"/>
    </source>
</evidence>
<reference evidence="4" key="1">
    <citation type="submission" date="2011-12" db="EMBL/GenBank/DDBJ databases">
        <title>The complete genome of chromosome of Sulfobacillus acidophilus DSM 10332.</title>
        <authorList>
            <person name="Lucas S."/>
            <person name="Han J."/>
            <person name="Lapidus A."/>
            <person name="Bruce D."/>
            <person name="Goodwin L."/>
            <person name="Pitluck S."/>
            <person name="Peters L."/>
            <person name="Kyrpides N."/>
            <person name="Mavromatis K."/>
            <person name="Ivanova N."/>
            <person name="Mikhailova N."/>
            <person name="Chertkov O."/>
            <person name="Saunders E."/>
            <person name="Detter J.C."/>
            <person name="Tapia R."/>
            <person name="Han C."/>
            <person name="Land M."/>
            <person name="Hauser L."/>
            <person name="Markowitz V."/>
            <person name="Cheng J.-F."/>
            <person name="Hugenholtz P."/>
            <person name="Woyke T."/>
            <person name="Wu D."/>
            <person name="Pukall R."/>
            <person name="Gehrich-Schroeter G."/>
            <person name="Schneider S."/>
            <person name="Klenk H.-P."/>
            <person name="Eisen J.A."/>
        </authorList>
    </citation>
    <scope>NUCLEOTIDE SEQUENCE [LARGE SCALE GENOMIC DNA]</scope>
    <source>
        <strain evidence="4">ATCC 700253 / DSM 10332 / NAL</strain>
    </source>
</reference>
<dbReference type="Gene3D" id="3.40.1610.10">
    <property type="entry name" value="CV3147-like domain"/>
    <property type="match status" value="1"/>
</dbReference>
<evidence type="ECO:0000259" key="1">
    <source>
        <dbReference type="Pfam" id="PF06032"/>
    </source>
</evidence>
<dbReference type="Pfam" id="PF06032">
    <property type="entry name" value="S-Me-THD_N"/>
    <property type="match status" value="1"/>
</dbReference>
<proteinExistence type="predicted"/>
<sequence length="373" mass="40056">MKQIDLENLPDLAVGATFLGTGGGGDPYIGRLMAEAAIARFGPVRLMDVDDVPDDGLVVPAAMMGAPTIMVEKIPNGREMQIAVSSLQQLLQKPVVSLMTIEAGGINSMIPLAVAAEMGLPVIDGDSMGRAFPELQMTSLHLAGIRATPMVLVDEKGNTVMIDAIDNLWTERLARTTTVAVGGASIIALYPMTGRDAKRAMVRGTITKALELGRLLRADHLSVAEKDRRLQAEHGALKLFNGKVVDVERRSGDGFVRGTVSCVGLGDDQDHVFRIEFQNENLLAMRDGQVVATVPDLISVLDQETLMPITTEGLCYGQRVTVYAMPCDPVWRSVEGLNTVGPGYFGYDLTYVPLPGTGSNESRRTTHEVSHGD</sequence>
<dbReference type="AlphaFoldDB" id="G8TY69"/>
<gene>
    <name evidence="3" type="ordered locus">Sulac_0415</name>
</gene>
<feature type="domain" description="S-Me-THD-like C-terminal" evidence="2">
    <location>
        <begin position="166"/>
        <end position="354"/>
    </location>
</feature>
<dbReference type="Proteomes" id="UP000005439">
    <property type="component" value="Chromosome"/>
</dbReference>
<dbReference type="Pfam" id="PF20906">
    <property type="entry name" value="S-Me-THD_C"/>
    <property type="match status" value="1"/>
</dbReference>
<dbReference type="EMBL" id="CP003179">
    <property type="protein sequence ID" value="AEW03976.1"/>
    <property type="molecule type" value="Genomic_DNA"/>
</dbReference>
<dbReference type="STRING" id="679936.Sulac_0415"/>
<organism evidence="3 4">
    <name type="scientific">Sulfobacillus acidophilus (strain ATCC 700253 / DSM 10332 / NAL)</name>
    <dbReference type="NCBI Taxonomy" id="679936"/>
    <lineage>
        <taxon>Bacteria</taxon>
        <taxon>Bacillati</taxon>
        <taxon>Bacillota</taxon>
        <taxon>Clostridia</taxon>
        <taxon>Eubacteriales</taxon>
        <taxon>Clostridiales Family XVII. Incertae Sedis</taxon>
        <taxon>Sulfobacillus</taxon>
    </lineage>
</organism>
<protein>
    <recommendedName>
        <fullName evidence="5">DUF917 domain-containing protein</fullName>
    </recommendedName>
</protein>
<reference evidence="3 4" key="2">
    <citation type="journal article" date="2012" name="Stand. Genomic Sci.">
        <title>Complete genome sequence of the moderately thermophilic mineral-sulfide-oxidizing firmicute Sulfobacillus acidophilus type strain (NAL(T)).</title>
        <authorList>
            <person name="Anderson I."/>
            <person name="Chertkov O."/>
            <person name="Chen A."/>
            <person name="Saunders E."/>
            <person name="Lapidus A."/>
            <person name="Nolan M."/>
            <person name="Lucas S."/>
            <person name="Hammon N."/>
            <person name="Deshpande S."/>
            <person name="Cheng J.F."/>
            <person name="Han C."/>
            <person name="Tapia R."/>
            <person name="Goodwin L.A."/>
            <person name="Pitluck S."/>
            <person name="Liolios K."/>
            <person name="Pagani I."/>
            <person name="Ivanova N."/>
            <person name="Mikhailova N."/>
            <person name="Pati A."/>
            <person name="Palaniappan K."/>
            <person name="Land M."/>
            <person name="Pan C."/>
            <person name="Rohde M."/>
            <person name="Pukall R."/>
            <person name="Goker M."/>
            <person name="Detter J.C."/>
            <person name="Woyke T."/>
            <person name="Bristow J."/>
            <person name="Eisen J.A."/>
            <person name="Markowitz V."/>
            <person name="Hugenholtz P."/>
            <person name="Kyrpides N.C."/>
            <person name="Klenk H.P."/>
            <person name="Mavromatis K."/>
        </authorList>
    </citation>
    <scope>NUCLEOTIDE SEQUENCE [LARGE SCALE GENOMIC DNA]</scope>
    <source>
        <strain evidence="4">ATCC 700253 / DSM 10332 / NAL</strain>
    </source>
</reference>
<evidence type="ECO:0008006" key="5">
    <source>
        <dbReference type="Google" id="ProtNLM"/>
    </source>
</evidence>
<dbReference type="SUPFAM" id="SSF160991">
    <property type="entry name" value="CV3147-like"/>
    <property type="match status" value="1"/>
</dbReference>
<dbReference type="InterPro" id="IPR010318">
    <property type="entry name" value="S-Me-THD_N"/>
</dbReference>
<feature type="domain" description="S-Me-THD N-terminal" evidence="1">
    <location>
        <begin position="8"/>
        <end position="163"/>
    </location>
</feature>
<keyword evidence="4" id="KW-1185">Reference proteome</keyword>
<name>G8TY69_SULAD</name>
<dbReference type="Gene3D" id="2.40.390.10">
    <property type="entry name" value="CV3147-like"/>
    <property type="match status" value="1"/>
</dbReference>
<dbReference type="PATRIC" id="fig|679936.5.peg.424"/>
<evidence type="ECO:0000313" key="3">
    <source>
        <dbReference type="EMBL" id="AEW03976.1"/>
    </source>
</evidence>